<dbReference type="Pfam" id="PF13660">
    <property type="entry name" value="DUF4147"/>
    <property type="match status" value="1"/>
</dbReference>
<dbReference type="Gene3D" id="3.40.50.10180">
    <property type="entry name" value="Glycerate kinase, MOFRL-like N-terminal domain"/>
    <property type="match status" value="1"/>
</dbReference>
<evidence type="ECO:0000313" key="4">
    <source>
        <dbReference type="Proteomes" id="UP001597264"/>
    </source>
</evidence>
<organism evidence="3 4">
    <name type="scientific">Microbulbifer celer</name>
    <dbReference type="NCBI Taxonomy" id="435905"/>
    <lineage>
        <taxon>Bacteria</taxon>
        <taxon>Pseudomonadati</taxon>
        <taxon>Pseudomonadota</taxon>
        <taxon>Gammaproteobacteria</taxon>
        <taxon>Cellvibrionales</taxon>
        <taxon>Microbulbiferaceae</taxon>
        <taxon>Microbulbifer</taxon>
    </lineage>
</organism>
<keyword evidence="3" id="KW-0808">Transferase</keyword>
<evidence type="ECO:0000259" key="1">
    <source>
        <dbReference type="Pfam" id="PF05161"/>
    </source>
</evidence>
<dbReference type="InterPro" id="IPR007835">
    <property type="entry name" value="MOFRL"/>
</dbReference>
<dbReference type="InterPro" id="IPR038614">
    <property type="entry name" value="GK_N_sf"/>
</dbReference>
<evidence type="ECO:0000259" key="2">
    <source>
        <dbReference type="Pfam" id="PF13660"/>
    </source>
</evidence>
<dbReference type="InterPro" id="IPR025286">
    <property type="entry name" value="MOFRL_assoc_dom"/>
</dbReference>
<gene>
    <name evidence="3" type="ORF">ACFQ2X_03130</name>
</gene>
<dbReference type="PANTHER" id="PTHR12227">
    <property type="entry name" value="GLYCERATE KINASE"/>
    <property type="match status" value="1"/>
</dbReference>
<proteinExistence type="predicted"/>
<sequence length="441" mass="46800">MKRSSPMNKLPKLETLNRPADYSAWLRGLSEIAVSSVHPETLLPSRLPEPPTGRTIVIGAGKAAAAMAAALEKAWAKKYMRADIQGLVVTRYDHGAPCKKIEVLEASHPMPDNMGEVAAKRMLSAVKGLGKNDLVIALISGGGSALMTLPAPGLKLEQKQAINKALLRCGAPIREINTVRRHLSAIKGGRLAAAAHPARVVTYLISDVPGDDPTLIASGPTLPDTSTPADALEILQRYKIEIDDAVRDHLQGDTKAPKFGDRAFNRDTARVLAKASDALDAASDASIKAGVDVRVLGDNLEGEARDLGQAHARLALQAQREITHPLVILSGGETSVTVKGNGRGGRNVEYLLGLFTALAGAVGIYGLAIDTDGIDGSEDNAGALFTPDDWAKMQAQGLNPREYLANNDAYSFFAELENLIVTGPTRTNVNDFRAILILPAV</sequence>
<feature type="domain" description="MOFRL-associated" evidence="2">
    <location>
        <begin position="27"/>
        <end position="251"/>
    </location>
</feature>
<evidence type="ECO:0000313" key="3">
    <source>
        <dbReference type="EMBL" id="MFD1215581.1"/>
    </source>
</evidence>
<protein>
    <submittedName>
        <fullName evidence="3">Glycerate kinase</fullName>
    </submittedName>
</protein>
<dbReference type="GO" id="GO:0016301">
    <property type="term" value="F:kinase activity"/>
    <property type="evidence" value="ECO:0007669"/>
    <property type="project" value="UniProtKB-KW"/>
</dbReference>
<dbReference type="Proteomes" id="UP001597264">
    <property type="component" value="Unassembled WGS sequence"/>
</dbReference>
<dbReference type="Gene3D" id="3.40.1480.10">
    <property type="entry name" value="MOFRL domain"/>
    <property type="match status" value="1"/>
</dbReference>
<dbReference type="PANTHER" id="PTHR12227:SF0">
    <property type="entry name" value="GLYCERATE KINASE"/>
    <property type="match status" value="1"/>
</dbReference>
<comment type="caution">
    <text evidence="3">The sequence shown here is derived from an EMBL/GenBank/DDBJ whole genome shotgun (WGS) entry which is preliminary data.</text>
</comment>
<dbReference type="EMBL" id="JBHTLR010000004">
    <property type="protein sequence ID" value="MFD1215581.1"/>
    <property type="molecule type" value="Genomic_DNA"/>
</dbReference>
<feature type="domain" description="MOFRL" evidence="1">
    <location>
        <begin position="327"/>
        <end position="431"/>
    </location>
</feature>
<dbReference type="SUPFAM" id="SSF82544">
    <property type="entry name" value="GckA/TtuD-like"/>
    <property type="match status" value="1"/>
</dbReference>
<dbReference type="Pfam" id="PF05161">
    <property type="entry name" value="MOFRL"/>
    <property type="match status" value="1"/>
</dbReference>
<keyword evidence="3" id="KW-0418">Kinase</keyword>
<keyword evidence="4" id="KW-1185">Reference proteome</keyword>
<accession>A0ABW3U6K6</accession>
<dbReference type="InterPro" id="IPR037035">
    <property type="entry name" value="GK-like_C_sf"/>
</dbReference>
<name>A0ABW3U6K6_9GAMM</name>
<dbReference type="InterPro" id="IPR039760">
    <property type="entry name" value="MOFRL_protein"/>
</dbReference>
<reference evidence="4" key="1">
    <citation type="journal article" date="2019" name="Int. J. Syst. Evol. Microbiol.">
        <title>The Global Catalogue of Microorganisms (GCM) 10K type strain sequencing project: providing services to taxonomists for standard genome sequencing and annotation.</title>
        <authorList>
            <consortium name="The Broad Institute Genomics Platform"/>
            <consortium name="The Broad Institute Genome Sequencing Center for Infectious Disease"/>
            <person name="Wu L."/>
            <person name="Ma J."/>
        </authorList>
    </citation>
    <scope>NUCLEOTIDE SEQUENCE [LARGE SCALE GENOMIC DNA]</scope>
    <source>
        <strain evidence="4">CCUG 54356</strain>
    </source>
</reference>
<dbReference type="RefSeq" id="WP_230437682.1">
    <property type="nucleotide sequence ID" value="NZ_CP087715.1"/>
</dbReference>